<feature type="transmembrane region" description="Helical" evidence="1">
    <location>
        <begin position="136"/>
        <end position="157"/>
    </location>
</feature>
<name>A0ABQ1MA22_9BACT</name>
<keyword evidence="3" id="KW-1185">Reference proteome</keyword>
<proteinExistence type="predicted"/>
<protein>
    <submittedName>
        <fullName evidence="2">Uncharacterized protein</fullName>
    </submittedName>
</protein>
<reference evidence="3" key="1">
    <citation type="journal article" date="2019" name="Int. J. Syst. Evol. Microbiol.">
        <title>The Global Catalogue of Microorganisms (GCM) 10K type strain sequencing project: providing services to taxonomists for standard genome sequencing and annotation.</title>
        <authorList>
            <consortium name="The Broad Institute Genomics Platform"/>
            <consortium name="The Broad Institute Genome Sequencing Center for Infectious Disease"/>
            <person name="Wu L."/>
            <person name="Ma J."/>
        </authorList>
    </citation>
    <scope>NUCLEOTIDE SEQUENCE [LARGE SCALE GENOMIC DNA]</scope>
    <source>
        <strain evidence="3">CGMCC 1.10832</strain>
    </source>
</reference>
<keyword evidence="1" id="KW-1133">Transmembrane helix</keyword>
<keyword evidence="1" id="KW-0472">Membrane</keyword>
<organism evidence="2 3">
    <name type="scientific">Marivirga lumbricoides</name>
    <dbReference type="NCBI Taxonomy" id="1046115"/>
    <lineage>
        <taxon>Bacteria</taxon>
        <taxon>Pseudomonadati</taxon>
        <taxon>Bacteroidota</taxon>
        <taxon>Cytophagia</taxon>
        <taxon>Cytophagales</taxon>
        <taxon>Marivirgaceae</taxon>
        <taxon>Marivirga</taxon>
    </lineage>
</organism>
<evidence type="ECO:0000256" key="1">
    <source>
        <dbReference type="SAM" id="Phobius"/>
    </source>
</evidence>
<accession>A0ABQ1MA22</accession>
<feature type="transmembrane region" description="Helical" evidence="1">
    <location>
        <begin position="15"/>
        <end position="35"/>
    </location>
</feature>
<evidence type="ECO:0000313" key="3">
    <source>
        <dbReference type="Proteomes" id="UP000636010"/>
    </source>
</evidence>
<keyword evidence="1" id="KW-0812">Transmembrane</keyword>
<dbReference type="Proteomes" id="UP000636010">
    <property type="component" value="Unassembled WGS sequence"/>
</dbReference>
<dbReference type="EMBL" id="BMEC01000005">
    <property type="protein sequence ID" value="GGC34042.1"/>
    <property type="molecule type" value="Genomic_DNA"/>
</dbReference>
<dbReference type="RefSeq" id="WP_229712552.1">
    <property type="nucleotide sequence ID" value="NZ_BAABHU010000005.1"/>
</dbReference>
<gene>
    <name evidence="2" type="ORF">GCM10011506_19400</name>
</gene>
<evidence type="ECO:0000313" key="2">
    <source>
        <dbReference type="EMBL" id="GGC34042.1"/>
    </source>
</evidence>
<feature type="transmembrane region" description="Helical" evidence="1">
    <location>
        <begin position="110"/>
        <end position="130"/>
    </location>
</feature>
<feature type="transmembrane region" description="Helical" evidence="1">
    <location>
        <begin position="47"/>
        <end position="70"/>
    </location>
</feature>
<feature type="transmembrane region" description="Helical" evidence="1">
    <location>
        <begin position="76"/>
        <end position="98"/>
    </location>
</feature>
<comment type="caution">
    <text evidence="2">The sequence shown here is derived from an EMBL/GenBank/DDBJ whole genome shotgun (WGS) entry which is preliminary data.</text>
</comment>
<sequence length="166" mass="18865">MTVKDLLNMLSDNQYIILGYFLMLLISTIILAAIVKKTNFSYLKYVASILVYGACIPGIFATMVTCYLFFIAKADLLHLNVTVYFLPIVFMVIILLIMNRRIGMKSIPGFGRLSALMLIIGLSFLILFIIQRTYFGVVFMGGFVQLLVAFAILFFILKYAWSKLVR</sequence>